<sequence length="500" mass="56297">MTLVTDYLDKTAAKFPNKVAFANEKSAMTFGTLRKESRQIAAGLMEKNIFRRPVVIYLEKSPECVAAFMGAAYSGNFYTPLDIDMPKARIEKILATLQPEIIITDGEHYAAAQEFADNIPVAAYEDFQKLMIDEAAINTVTEKITDTDVLYVLFTSGSTGVPKGVIIPHRGVIAYTEWCAEEFALDENIVLGNQTPFYFSMSVLDIFQTLRNGCTTYIIPRILFSFPVKLLQFLSEKNINMIYWVPSALCIVANLKALGRVEVPSLKRILFAGEVMPTKQLNMWRKTFPDCLFADLYGPTETTDICAFYKVNRDLADNEPVPIGKACHNTGLLVLDEKGRLVEDGRVGELCVYGSTLAYGYYNNREKTAAAFVQNPLQDCYSETIYRTGDLVRYNEHGELMYVSRKDFQIKHMGHRIELGEIETAVSSIAGVERCACVYDDRRSKIVLFYTGTVEGHDISEQLKNMVPEYMLPNRKEKLDSMPINLNGKIDRVTLKNSLG</sequence>
<feature type="domain" description="AMP-dependent synthetase/ligase" evidence="1">
    <location>
        <begin position="9"/>
        <end position="362"/>
    </location>
</feature>
<dbReference type="GO" id="GO:0005737">
    <property type="term" value="C:cytoplasm"/>
    <property type="evidence" value="ECO:0007669"/>
    <property type="project" value="TreeGrafter"/>
</dbReference>
<gene>
    <name evidence="2" type="ORF">E7203_05520</name>
</gene>
<dbReference type="EMBL" id="SVCA01000003">
    <property type="protein sequence ID" value="MBE6084916.1"/>
    <property type="molecule type" value="Genomic_DNA"/>
</dbReference>
<protein>
    <submittedName>
        <fullName evidence="2">Amino acid adenylation domain-containing protein</fullName>
    </submittedName>
</protein>
<dbReference type="PANTHER" id="PTHR45527">
    <property type="entry name" value="NONRIBOSOMAL PEPTIDE SYNTHETASE"/>
    <property type="match status" value="1"/>
</dbReference>
<dbReference type="Proteomes" id="UP000772151">
    <property type="component" value="Unassembled WGS sequence"/>
</dbReference>
<dbReference type="InterPro" id="IPR000873">
    <property type="entry name" value="AMP-dep_synth/lig_dom"/>
</dbReference>
<dbReference type="InterPro" id="IPR042099">
    <property type="entry name" value="ANL_N_sf"/>
</dbReference>
<organism evidence="2 3">
    <name type="scientific">Selenomonas ruminantium</name>
    <dbReference type="NCBI Taxonomy" id="971"/>
    <lineage>
        <taxon>Bacteria</taxon>
        <taxon>Bacillati</taxon>
        <taxon>Bacillota</taxon>
        <taxon>Negativicutes</taxon>
        <taxon>Selenomonadales</taxon>
        <taxon>Selenomonadaceae</taxon>
        <taxon>Selenomonas</taxon>
    </lineage>
</organism>
<evidence type="ECO:0000313" key="2">
    <source>
        <dbReference type="EMBL" id="MBE6084916.1"/>
    </source>
</evidence>
<dbReference type="InterPro" id="IPR010071">
    <property type="entry name" value="AA_adenyl_dom"/>
</dbReference>
<dbReference type="PROSITE" id="PS00455">
    <property type="entry name" value="AMP_BINDING"/>
    <property type="match status" value="1"/>
</dbReference>
<evidence type="ECO:0000313" key="3">
    <source>
        <dbReference type="Proteomes" id="UP000772151"/>
    </source>
</evidence>
<dbReference type="PANTHER" id="PTHR45527:SF1">
    <property type="entry name" value="FATTY ACID SYNTHASE"/>
    <property type="match status" value="1"/>
</dbReference>
<reference evidence="2" key="1">
    <citation type="submission" date="2019-04" db="EMBL/GenBank/DDBJ databases">
        <title>Evolution of Biomass-Degrading Anaerobic Consortia Revealed by Metagenomics.</title>
        <authorList>
            <person name="Peng X."/>
        </authorList>
    </citation>
    <scope>NUCLEOTIDE SEQUENCE</scope>
    <source>
        <strain evidence="2">SIG242</strain>
    </source>
</reference>
<dbReference type="Gene3D" id="3.30.300.30">
    <property type="match status" value="1"/>
</dbReference>
<dbReference type="Gene3D" id="3.40.50.12780">
    <property type="entry name" value="N-terminal domain of ligase-like"/>
    <property type="match status" value="1"/>
</dbReference>
<dbReference type="Pfam" id="PF00501">
    <property type="entry name" value="AMP-binding"/>
    <property type="match status" value="1"/>
</dbReference>
<accession>A0A927WI66</accession>
<dbReference type="InterPro" id="IPR020845">
    <property type="entry name" value="AMP-binding_CS"/>
</dbReference>
<proteinExistence type="predicted"/>
<dbReference type="CDD" id="cd05930">
    <property type="entry name" value="A_NRPS"/>
    <property type="match status" value="1"/>
</dbReference>
<dbReference type="AlphaFoldDB" id="A0A927WI66"/>
<dbReference type="GO" id="GO:0044550">
    <property type="term" value="P:secondary metabolite biosynthetic process"/>
    <property type="evidence" value="ECO:0007669"/>
    <property type="project" value="TreeGrafter"/>
</dbReference>
<dbReference type="RefSeq" id="WP_303668976.1">
    <property type="nucleotide sequence ID" value="NZ_SVCA01000003.1"/>
</dbReference>
<dbReference type="InterPro" id="IPR045851">
    <property type="entry name" value="AMP-bd_C_sf"/>
</dbReference>
<dbReference type="GO" id="GO:0031177">
    <property type="term" value="F:phosphopantetheine binding"/>
    <property type="evidence" value="ECO:0007669"/>
    <property type="project" value="TreeGrafter"/>
</dbReference>
<dbReference type="GO" id="GO:0043041">
    <property type="term" value="P:amino acid activation for nonribosomal peptide biosynthetic process"/>
    <property type="evidence" value="ECO:0007669"/>
    <property type="project" value="TreeGrafter"/>
</dbReference>
<evidence type="ECO:0000259" key="1">
    <source>
        <dbReference type="Pfam" id="PF00501"/>
    </source>
</evidence>
<dbReference type="NCBIfam" id="TIGR01733">
    <property type="entry name" value="AA-adenyl-dom"/>
    <property type="match status" value="1"/>
</dbReference>
<name>A0A927WI66_SELRU</name>
<comment type="caution">
    <text evidence="2">The sequence shown here is derived from an EMBL/GenBank/DDBJ whole genome shotgun (WGS) entry which is preliminary data.</text>
</comment>
<dbReference type="SUPFAM" id="SSF56801">
    <property type="entry name" value="Acetyl-CoA synthetase-like"/>
    <property type="match status" value="1"/>
</dbReference>